<organism evidence="6 7">
    <name type="scientific">Zobellella aerophila</name>
    <dbReference type="NCBI Taxonomy" id="870480"/>
    <lineage>
        <taxon>Bacteria</taxon>
        <taxon>Pseudomonadati</taxon>
        <taxon>Pseudomonadota</taxon>
        <taxon>Gammaproteobacteria</taxon>
        <taxon>Aeromonadales</taxon>
        <taxon>Aeromonadaceae</taxon>
        <taxon>Zobellella</taxon>
    </lineage>
</organism>
<evidence type="ECO:0000259" key="5">
    <source>
        <dbReference type="PROSITE" id="PS50931"/>
    </source>
</evidence>
<dbReference type="EMBL" id="BAABCX010000005">
    <property type="protein sequence ID" value="GAA3548187.1"/>
    <property type="molecule type" value="Genomic_DNA"/>
</dbReference>
<evidence type="ECO:0000256" key="1">
    <source>
        <dbReference type="ARBA" id="ARBA00009437"/>
    </source>
</evidence>
<sequence length="308" mass="34608">MDIKWLEDYLALCELRNFSRAAEARHITQPAFGRHIRALEAAVGQQLVDRSTNPVGLTPAGRQFRTLARNLTEQMTAGLEQLKQAPRISFKPVRVAAPHSLTTPTLLDLLELVEESACAIDILRVDFAVEALTEGECDLLLAFDILSLMQPPFLNLCLGQGDFLLVSGVDARGGPRFHAEDAWLPYLRYSPDSFSARLIERQMPTSMMGHFQPVFETSMCQLHKDMALRGKGVAWLPDCLIGAELAEGSLVALGPERWRIPYQIRLYRHQAPLSQAAELLWQTLNRRLATQWRLLQPWYRPGNGAEPA</sequence>
<dbReference type="RefSeq" id="WP_344959612.1">
    <property type="nucleotide sequence ID" value="NZ_BAABCX010000005.1"/>
</dbReference>
<dbReference type="InterPro" id="IPR005119">
    <property type="entry name" value="LysR_subst-bd"/>
</dbReference>
<keyword evidence="7" id="KW-1185">Reference proteome</keyword>
<protein>
    <submittedName>
        <fullName evidence="6">LysR substrate-binding domain-containing protein</fullName>
    </submittedName>
</protein>
<comment type="similarity">
    <text evidence="1">Belongs to the LysR transcriptional regulatory family.</text>
</comment>
<keyword evidence="4" id="KW-0804">Transcription</keyword>
<dbReference type="Pfam" id="PF03466">
    <property type="entry name" value="LysR_substrate"/>
    <property type="match status" value="1"/>
</dbReference>
<comment type="caution">
    <text evidence="6">The sequence shown here is derived from an EMBL/GenBank/DDBJ whole genome shotgun (WGS) entry which is preliminary data.</text>
</comment>
<dbReference type="InterPro" id="IPR036390">
    <property type="entry name" value="WH_DNA-bd_sf"/>
</dbReference>
<dbReference type="InterPro" id="IPR000847">
    <property type="entry name" value="LysR_HTH_N"/>
</dbReference>
<dbReference type="PANTHER" id="PTHR30126">
    <property type="entry name" value="HTH-TYPE TRANSCRIPTIONAL REGULATOR"/>
    <property type="match status" value="1"/>
</dbReference>
<dbReference type="Gene3D" id="1.10.10.10">
    <property type="entry name" value="Winged helix-like DNA-binding domain superfamily/Winged helix DNA-binding domain"/>
    <property type="match status" value="1"/>
</dbReference>
<name>A0ABP6WB07_9GAMM</name>
<evidence type="ECO:0000256" key="4">
    <source>
        <dbReference type="ARBA" id="ARBA00023163"/>
    </source>
</evidence>
<evidence type="ECO:0000313" key="7">
    <source>
        <dbReference type="Proteomes" id="UP001500795"/>
    </source>
</evidence>
<dbReference type="Gene3D" id="3.40.190.10">
    <property type="entry name" value="Periplasmic binding protein-like II"/>
    <property type="match status" value="2"/>
</dbReference>
<dbReference type="SUPFAM" id="SSF53850">
    <property type="entry name" value="Periplasmic binding protein-like II"/>
    <property type="match status" value="1"/>
</dbReference>
<proteinExistence type="inferred from homology"/>
<dbReference type="PANTHER" id="PTHR30126:SF2">
    <property type="entry name" value="HTH-TYPE TRANSCRIPTIONAL REGULATOR YJIE"/>
    <property type="match status" value="1"/>
</dbReference>
<dbReference type="PRINTS" id="PR00039">
    <property type="entry name" value="HTHLYSR"/>
</dbReference>
<dbReference type="InterPro" id="IPR036388">
    <property type="entry name" value="WH-like_DNA-bd_sf"/>
</dbReference>
<dbReference type="Proteomes" id="UP001500795">
    <property type="component" value="Unassembled WGS sequence"/>
</dbReference>
<accession>A0ABP6WB07</accession>
<dbReference type="SUPFAM" id="SSF46785">
    <property type="entry name" value="Winged helix' DNA-binding domain"/>
    <property type="match status" value="1"/>
</dbReference>
<dbReference type="Pfam" id="PF00126">
    <property type="entry name" value="HTH_1"/>
    <property type="match status" value="1"/>
</dbReference>
<evidence type="ECO:0000313" key="6">
    <source>
        <dbReference type="EMBL" id="GAA3548187.1"/>
    </source>
</evidence>
<reference evidence="7" key="1">
    <citation type="journal article" date="2019" name="Int. J. Syst. Evol. Microbiol.">
        <title>The Global Catalogue of Microorganisms (GCM) 10K type strain sequencing project: providing services to taxonomists for standard genome sequencing and annotation.</title>
        <authorList>
            <consortium name="The Broad Institute Genomics Platform"/>
            <consortium name="The Broad Institute Genome Sequencing Center for Infectious Disease"/>
            <person name="Wu L."/>
            <person name="Ma J."/>
        </authorList>
    </citation>
    <scope>NUCLEOTIDE SEQUENCE [LARGE SCALE GENOMIC DNA]</scope>
    <source>
        <strain evidence="7">JCM 17110</strain>
    </source>
</reference>
<gene>
    <name evidence="6" type="ORF">GCM10022394_30420</name>
</gene>
<dbReference type="PROSITE" id="PS50931">
    <property type="entry name" value="HTH_LYSR"/>
    <property type="match status" value="1"/>
</dbReference>
<keyword evidence="3" id="KW-0238">DNA-binding</keyword>
<evidence type="ECO:0000256" key="3">
    <source>
        <dbReference type="ARBA" id="ARBA00023125"/>
    </source>
</evidence>
<feature type="domain" description="HTH lysR-type" evidence="5">
    <location>
        <begin position="1"/>
        <end position="58"/>
    </location>
</feature>
<keyword evidence="2" id="KW-0805">Transcription regulation</keyword>
<evidence type="ECO:0000256" key="2">
    <source>
        <dbReference type="ARBA" id="ARBA00023015"/>
    </source>
</evidence>